<protein>
    <submittedName>
        <fullName evidence="2">Uncharacterized protein</fullName>
    </submittedName>
</protein>
<accession>A0A382BVY8</accession>
<organism evidence="2">
    <name type="scientific">marine metagenome</name>
    <dbReference type="NCBI Taxonomy" id="408172"/>
    <lineage>
        <taxon>unclassified sequences</taxon>
        <taxon>metagenomes</taxon>
        <taxon>ecological metagenomes</taxon>
    </lineage>
</organism>
<proteinExistence type="predicted"/>
<dbReference type="InterPro" id="IPR007428">
    <property type="entry name" value="MlaA"/>
</dbReference>
<reference evidence="2" key="1">
    <citation type="submission" date="2018-05" db="EMBL/GenBank/DDBJ databases">
        <authorList>
            <person name="Lanie J.A."/>
            <person name="Ng W.-L."/>
            <person name="Kazmierczak K.M."/>
            <person name="Andrzejewski T.M."/>
            <person name="Davidsen T.M."/>
            <person name="Wayne K.J."/>
            <person name="Tettelin H."/>
            <person name="Glass J.I."/>
            <person name="Rusch D."/>
            <person name="Podicherti R."/>
            <person name="Tsui H.-C.T."/>
            <person name="Winkler M.E."/>
        </authorList>
    </citation>
    <scope>NUCLEOTIDE SEQUENCE</scope>
</reference>
<dbReference type="Pfam" id="PF04333">
    <property type="entry name" value="MlaA"/>
    <property type="match status" value="1"/>
</dbReference>
<feature type="non-terminal residue" evidence="2">
    <location>
        <position position="1"/>
    </location>
</feature>
<dbReference type="PANTHER" id="PTHR30035">
    <property type="entry name" value="LIPOPROTEIN VACJ-RELATED"/>
    <property type="match status" value="1"/>
</dbReference>
<sequence>VRITTSRRHLVGLVYLFLCFGFVPVADAVGFSEDSRGSRTNVNPSIGNDLHVFMSQDSRDASDVTITMEKAIEVPSTPSPQSYLDWRDLDWKDPFVEHGQVKVHASSMAPTNSDVSAATDQVAKSDSTMKLELRMPSPTSIMPSDSFDDLKDPFASESDAPDMPDPFEDYNRFMFDFNEGFYDNVMEPVVREYRDVVNEDVRMGISNIFDNAMAPLKLVSSFLQGDLDKTGRVIGRTIINTTLGLGGMFDVADKAFGIEDVNEDLDQVLGSYGVPTGPYVVLPLFGPSSVRNIFGR</sequence>
<evidence type="ECO:0000256" key="1">
    <source>
        <dbReference type="ARBA" id="ARBA00022729"/>
    </source>
</evidence>
<keyword evidence="1" id="KW-0732">Signal</keyword>
<dbReference type="GO" id="GO:0120010">
    <property type="term" value="P:intermembrane phospholipid transfer"/>
    <property type="evidence" value="ECO:0007669"/>
    <property type="project" value="TreeGrafter"/>
</dbReference>
<dbReference type="PANTHER" id="PTHR30035:SF3">
    <property type="entry name" value="INTERMEMBRANE PHOSPHOLIPID TRANSPORT SYSTEM LIPOPROTEIN MLAA"/>
    <property type="match status" value="1"/>
</dbReference>
<dbReference type="GO" id="GO:0016020">
    <property type="term" value="C:membrane"/>
    <property type="evidence" value="ECO:0007669"/>
    <property type="project" value="InterPro"/>
</dbReference>
<feature type="non-terminal residue" evidence="2">
    <location>
        <position position="296"/>
    </location>
</feature>
<dbReference type="AlphaFoldDB" id="A0A382BVY8"/>
<name>A0A382BVY8_9ZZZZ</name>
<gene>
    <name evidence="2" type="ORF">METZ01_LOCUS170525</name>
</gene>
<dbReference type="EMBL" id="UINC01031511">
    <property type="protein sequence ID" value="SVB17671.1"/>
    <property type="molecule type" value="Genomic_DNA"/>
</dbReference>
<dbReference type="PRINTS" id="PR01805">
    <property type="entry name" value="VACJLIPOPROT"/>
</dbReference>
<evidence type="ECO:0000313" key="2">
    <source>
        <dbReference type="EMBL" id="SVB17671.1"/>
    </source>
</evidence>